<dbReference type="SUPFAM" id="SSF56219">
    <property type="entry name" value="DNase I-like"/>
    <property type="match status" value="2"/>
</dbReference>
<feature type="compositionally biased region" description="Low complexity" evidence="1">
    <location>
        <begin position="709"/>
        <end position="718"/>
    </location>
</feature>
<feature type="region of interest" description="Disordered" evidence="1">
    <location>
        <begin position="312"/>
        <end position="351"/>
    </location>
</feature>
<reference evidence="3 4" key="1">
    <citation type="submission" date="2022-01" db="EMBL/GenBank/DDBJ databases">
        <title>A chromosomal length assembly of Cordylochernes scorpioides.</title>
        <authorList>
            <person name="Zeh D."/>
            <person name="Zeh J."/>
        </authorList>
    </citation>
    <scope>NUCLEOTIDE SEQUENCE [LARGE SCALE GENOMIC DNA]</scope>
    <source>
        <strain evidence="3">IN4F17</strain>
        <tissue evidence="3">Whole Body</tissue>
    </source>
</reference>
<feature type="compositionally biased region" description="Polar residues" evidence="1">
    <location>
        <begin position="327"/>
        <end position="344"/>
    </location>
</feature>
<dbReference type="PANTHER" id="PTHR19446">
    <property type="entry name" value="REVERSE TRANSCRIPTASES"/>
    <property type="match status" value="1"/>
</dbReference>
<evidence type="ECO:0000259" key="2">
    <source>
        <dbReference type="PROSITE" id="PS50878"/>
    </source>
</evidence>
<dbReference type="EMBL" id="CP092864">
    <property type="protein sequence ID" value="UYV63277.1"/>
    <property type="molecule type" value="Genomic_DNA"/>
</dbReference>
<feature type="region of interest" description="Disordered" evidence="1">
    <location>
        <begin position="2253"/>
        <end position="2351"/>
    </location>
</feature>
<feature type="region of interest" description="Disordered" evidence="1">
    <location>
        <begin position="1953"/>
        <end position="2043"/>
    </location>
</feature>
<dbReference type="InterPro" id="IPR036691">
    <property type="entry name" value="Endo/exonu/phosph_ase_sf"/>
</dbReference>
<feature type="domain" description="Reverse transcriptase" evidence="2">
    <location>
        <begin position="2834"/>
        <end position="3094"/>
    </location>
</feature>
<feature type="compositionally biased region" description="Basic residues" evidence="1">
    <location>
        <begin position="2340"/>
        <end position="2349"/>
    </location>
</feature>
<proteinExistence type="predicted"/>
<feature type="region of interest" description="Disordered" evidence="1">
    <location>
        <begin position="399"/>
        <end position="445"/>
    </location>
</feature>
<name>A0ABY6K3U6_9ARAC</name>
<protein>
    <recommendedName>
        <fullName evidence="2">Reverse transcriptase domain-containing protein</fullName>
    </recommendedName>
</protein>
<dbReference type="PROSITE" id="PS50878">
    <property type="entry name" value="RT_POL"/>
    <property type="match status" value="2"/>
</dbReference>
<evidence type="ECO:0000256" key="1">
    <source>
        <dbReference type="SAM" id="MobiDB-lite"/>
    </source>
</evidence>
<accession>A0ABY6K3U6</accession>
<keyword evidence="4" id="KW-1185">Reference proteome</keyword>
<dbReference type="SUPFAM" id="SSF56672">
    <property type="entry name" value="DNA/RNA polymerases"/>
    <property type="match status" value="2"/>
</dbReference>
<evidence type="ECO:0000313" key="4">
    <source>
        <dbReference type="Proteomes" id="UP001235939"/>
    </source>
</evidence>
<organism evidence="3 4">
    <name type="scientific">Cordylochernes scorpioides</name>
    <dbReference type="NCBI Taxonomy" id="51811"/>
    <lineage>
        <taxon>Eukaryota</taxon>
        <taxon>Metazoa</taxon>
        <taxon>Ecdysozoa</taxon>
        <taxon>Arthropoda</taxon>
        <taxon>Chelicerata</taxon>
        <taxon>Arachnida</taxon>
        <taxon>Pseudoscorpiones</taxon>
        <taxon>Cheliferoidea</taxon>
        <taxon>Chernetidae</taxon>
        <taxon>Cordylochernes</taxon>
    </lineage>
</organism>
<feature type="compositionally biased region" description="Pro residues" evidence="1">
    <location>
        <begin position="2295"/>
        <end position="2320"/>
    </location>
</feature>
<gene>
    <name evidence="3" type="ORF">LAZ67_2003634</name>
</gene>
<dbReference type="SMART" id="SM00343">
    <property type="entry name" value="ZnF_C2HC"/>
    <property type="match status" value="2"/>
</dbReference>
<dbReference type="InterPro" id="IPR001878">
    <property type="entry name" value="Znf_CCHC"/>
</dbReference>
<sequence>MGLLERAIARWSPFTRGLSLEGHARAANSLVLDSILHHLHGYLPPETTIGRLQARLRSLRLRGDNRFLRPPDLLAPERWLQATVGDFSDGAPALARSTRAALLDAQHLGAFCQRLLRENASSSYHAEYEAETIVLRGSTTPITRLPSQRARRALDSARLQAHPTAELAARWTPTVDVPRSIPWADLRRNCFSGHDADVALRLALHALPHPDHPASRRANCAACGSSDGSLAHRYWSCRAVRTLLREVFASCDLPLDLKAWLFGVGLHPEAVKLTSVAKATIYKYHLGLELVLAESQEDGEDDGVTPIQELATNTERSAEEHLALSTARKTTSGDAPSGSAQGQPRVTGALSSAGAVVTADASANRAQNGYVNSSTKNGSDANRAVETIDKNVNWADQVEAADKDEDPTPFIQVKKRKASPPKSQPTKVAKSESSAPKPAGNTRVFNRNPVAAIKNTRQQQQINKARSAAASFDQGCFIEWCPDFDHLCYMRALEEKLGRGSVFQLMRMSGHMLASLSSVEKAERLIEDGLTIGDTILRAFPYRKRAEKIIIGNLPIAVKEEDIVATLRPYCRVVSLAIEIVNCEGYSWATGNREAFILMNDGMKLHQLPGKVDIKSKGETTPAFITHGVKCSMCHRQGHRRASCPKRDREERPTIQQTPRQDPARLPPNTQTPSSAALAATPPAALGRPQETPSKSVSAPAAFTPIQPTPATSAAKSPAEGVSFSSKVSEAKLAVPTLPLPSVPRVQEESSREEETPKKASLALEQLKPVLERLPDTIFKDIETAGVGRGRVIQSIANKGPMKALIAALNPEQAACLTDLTTKLIFNIEDKACHLYKRLTTIRAAANRGTSVELCCFLKQHAVDVAFVQETNVLALNNVRDLCLGYSAVFAPSSTPRGSGLAVILAPGVTVLWHRVLWPGKIAIASVKIRGLETRVINCHLSHTPEERHLQLQIIAEEAIREDAWALGDINISEESSSDIGSGAVEAFAELLDRTALADIAAIFDAAHLPTRVASYGSRVDAARLDRVLIPSRLSGRVTRYWTLNYRNSDHRAILLQVGDPPSPPAPSISALLRSAPVIERIEALLSEASQEIEGIRTGDLWGKWGKLKRELVEDIKCLYVPRVEDEDYVTRASRFLRSRLEAETVEADYPSLPELGRALRVRQHRPELTTVFDAQGNLFEGKSLRRYVFNSFRERFNGSTCSPEDIAGFLEGATECITLEDSDPLHRADISLNEVEVAISRLPQGKAAGWDGIPCELVKGFEDFFGGVIHQVLAESKLRGTLPESSRRNIICLVPKAHGGPGLSGYRPISLPTADYRIVSGVLLGRLRRHLPAIVPDCQTYAVPGRCPSWNIACVSDEVAQAFKNKTPLAVISTDLQSAFDNVDREFLASQLRIIGLPPPFMEWLHLLYAEADATIKVDGNFTRPFKMRRGLRQGCACSAALFSIFTGPLLRHLERILGRGNVLAYADDILLLIREDWQFERVKTIFDEFRRASGVSVNFPKSKGLWCGAWRDRADSPLGISWSASSITVLGCEITSGHGTSVQENHLLGILERSISRWSPFVRGFSLVGRARAANSLVLAAVLHHLHGYLPGDATIAKLQARLTRFVWGSCHRAAWLPGGLLARPVSVGGVGLLDIRTQLQLACFKGVQAASRNGGKNAYSWLVESGAWMTPLSSGSWLLPRRRRLLDLWGQASSILGLNHRVLPAPTLLNLPLVGACRFLATPSLRAPSRWRGVRVRDLAGPAPPPIARLTRSACEDAAALGAFCQRLVADNATSVYRERTLEEAVVLRGTATPFLRISTRTARRMLERPRLAAVPISRYLRRWAPVVDVPSTSLAFSSLRRCSFGGHAADIALRLALHALPHPGHPASSQPVCIACGSSDLSLAHRYWSCSAVRPLIREVFSIIGRPPDLQSWIFAVNLENHAITISSAAKHAIYVFFVDREMRDMAESLSDSNNRKDANSEPAADGGHANSRRNWADCPELNDQLPDGEDGIFTTVGGSKKSPHDPDHVNSGAKKGCVQAPRIAPNSSRPRVTPRASRMRECQTTRQKQATFRARSAAMQADQCVYLEFCPDFTEDQYFLALEAKLGKGTVYQLTKMEGQFLVGLSGVQQADKLVEDGLEIEDALLRATPLKKRAERIMFGNVPFFVENLDLVAALQPFGQITSIVQKMKELGESYWADARREAFITLRDGVKLSHIPARLNIKAKGVTSHVYVTYGIRCSLCYKHGHKRANCPRKTGVQEANLLLHLDSPAGPNNAGGRQPSSSNVMPAPVPTPAAGPSSTAALIPDVTPEPPAAPPTPATSPVPPAAPAPAPETLPTASVDPVPPTSKQCRGGARKTHKKSNVTRTQLNELLERIHSNILDKSGLEGLEREEVLDALASVPGLKSLINKIGSEQLTALNNTAQELIDALPDSNCALYKRLSDETNTSSLDPIQHLCLGYSAATVPPAALRVSGLACFFAPGVAVLRQRVLWPGNISIVSIDVRGQEVRVINCHLSHIPRERLEQLESITAAAIQEDAWVVGDLNIDEQSPSDITSGSVEALTELMDQTALVDVATLFDAEHLPTRVASCRSRVDAARLDRILLPSRFLERVTLYKTIYYRLSDHRAILTQMGSPHSPRQPCVAAMLRSALVDEHLLATIERTSGSIADMSSEALWIRWSKIKAELLAEVRSLHVPRVADDDHISRARRYLQARLEAASSAADYPSLPDLVRSLRVRRPAGTTIRDEDGSVIDGGELRRRAYSVYQRRFACESGDPIAAAEFIRGTTTTLTLEEDDPLTRPDITGADIAAAIRRLPLGKASGWDELPCEFLITYEDFFVEALRRVFEASKLRGALPSSIRRSTICLVPKSNGGPGLSGYRPISLPTADYRVLGNILLQRLRPHLPALVPRCQTYAVPGRSPSWNVARVADEIDLATRNGSELAVISTDLESAFDTLDRCFLVSLMVSLRLPPAFVEWFLLLYAGADAAVRAGGLHTKPFHLLNGVRQGCAISAALFSLATGPLLVRLERALGPGNVLAYADDIVLLIRRDELFDVVRIIFEDFRRASGIGVNFAKCKGLWCGAWRARTDTQLGISWTSEQIRVLGCNLTPAVSSSAQEQHLLALLESAVARWVPFTRGLSLVGRARAANSLVLSAVVHHLHGYLPTDSTIAKLQARLVRFVWGPRRTTWLPGGVLARPVSVGGFGLLDIRTQLRLACLRGVQTALRGGLNAYSWLAVSGTWLTPPTSGTWHPPRRRRLLKLWEAVSEILELNHRVLPPHQLQELHIIGDSRFLRPPDLLVASRWAGMRVGDLTSSSSLPLRTTRAALADIAALTTFCSRIVEENRNHTHRVDNIKDGIVLRGTATAFQRLTTRTARRMLERPRLAALPITQLLARWLPHVSIPISISWPSLRRGAFSGHNADVAVRLALHALPHPAHPASARESCIACGSVDLSLAHRYWSCRRIRPVILEAFTIIQRSPDLQGWIFGLDLEDDALAILASAKTRIYRHFLGLEIRGVQEDPLIVWRRTLASWWSLPQS</sequence>
<dbReference type="CDD" id="cd01650">
    <property type="entry name" value="RT_nLTR_like"/>
    <property type="match status" value="2"/>
</dbReference>
<feature type="region of interest" description="Disordered" evidence="1">
    <location>
        <begin position="636"/>
        <end position="718"/>
    </location>
</feature>
<feature type="domain" description="Reverse transcriptase" evidence="2">
    <location>
        <begin position="1276"/>
        <end position="1524"/>
    </location>
</feature>
<dbReference type="InterPro" id="IPR043502">
    <property type="entry name" value="DNA/RNA_pol_sf"/>
</dbReference>
<dbReference type="Gene3D" id="3.60.10.10">
    <property type="entry name" value="Endonuclease/exonuclease/phosphatase"/>
    <property type="match status" value="2"/>
</dbReference>
<feature type="compositionally biased region" description="Low complexity" evidence="1">
    <location>
        <begin position="672"/>
        <end position="686"/>
    </location>
</feature>
<evidence type="ECO:0000313" key="3">
    <source>
        <dbReference type="EMBL" id="UYV63277.1"/>
    </source>
</evidence>
<dbReference type="Pfam" id="PF00078">
    <property type="entry name" value="RVT_1"/>
    <property type="match status" value="2"/>
</dbReference>
<dbReference type="InterPro" id="IPR000477">
    <property type="entry name" value="RT_dom"/>
</dbReference>
<dbReference type="Proteomes" id="UP001235939">
    <property type="component" value="Chromosome 02"/>
</dbReference>